<organism evidence="2 3">
    <name type="scientific">Amycolatopsis acidiphila</name>
    <dbReference type="NCBI Taxonomy" id="715473"/>
    <lineage>
        <taxon>Bacteria</taxon>
        <taxon>Bacillati</taxon>
        <taxon>Actinomycetota</taxon>
        <taxon>Actinomycetes</taxon>
        <taxon>Pseudonocardiales</taxon>
        <taxon>Pseudonocardiaceae</taxon>
        <taxon>Amycolatopsis</taxon>
    </lineage>
</organism>
<dbReference type="Proteomes" id="UP000318578">
    <property type="component" value="Unassembled WGS sequence"/>
</dbReference>
<evidence type="ECO:0000313" key="2">
    <source>
        <dbReference type="EMBL" id="TVT20379.1"/>
    </source>
</evidence>
<name>A0A558A7Z2_9PSEU</name>
<evidence type="ECO:0000256" key="1">
    <source>
        <dbReference type="SAM" id="SignalP"/>
    </source>
</evidence>
<sequence length="162" mass="17043">MRFPPRSSWHRFRFRLRTRRFLLIRRALAVGLLLLAAALALRPTAATPTSAEPARARASPGVPLSGAAGLSTVPVHLADASVAALLTPGMRVDVVTAEDGYSPRKVLASMATVIDIRPPPEGGSQLTGTESKGPLVLIAVPTEIATEVAALSLRNPVAVTLR</sequence>
<comment type="caution">
    <text evidence="2">The sequence shown here is derived from an EMBL/GenBank/DDBJ whole genome shotgun (WGS) entry which is preliminary data.</text>
</comment>
<reference evidence="2 3" key="1">
    <citation type="submission" date="2019-07" db="EMBL/GenBank/DDBJ databases">
        <title>New species of Amycolatopsis and Streptomyces.</title>
        <authorList>
            <person name="Duangmal K."/>
            <person name="Teo W.F.A."/>
            <person name="Lipun K."/>
        </authorList>
    </citation>
    <scope>NUCLEOTIDE SEQUENCE [LARGE SCALE GENOMIC DNA]</scope>
    <source>
        <strain evidence="2 3">JCM 30562</strain>
    </source>
</reference>
<evidence type="ECO:0008006" key="4">
    <source>
        <dbReference type="Google" id="ProtNLM"/>
    </source>
</evidence>
<feature type="signal peptide" evidence="1">
    <location>
        <begin position="1"/>
        <end position="45"/>
    </location>
</feature>
<dbReference type="AlphaFoldDB" id="A0A558A7Z2"/>
<dbReference type="EMBL" id="VJZA01000036">
    <property type="protein sequence ID" value="TVT20379.1"/>
    <property type="molecule type" value="Genomic_DNA"/>
</dbReference>
<dbReference type="OrthoDB" id="4808509at2"/>
<evidence type="ECO:0000313" key="3">
    <source>
        <dbReference type="Proteomes" id="UP000318578"/>
    </source>
</evidence>
<keyword evidence="3" id="KW-1185">Reference proteome</keyword>
<keyword evidence="1" id="KW-0732">Signal</keyword>
<protein>
    <recommendedName>
        <fullName evidence="4">Flp pilus assembly protein RcpC/CpaB domain-containing protein</fullName>
    </recommendedName>
</protein>
<gene>
    <name evidence="2" type="ORF">FNH06_20590</name>
</gene>
<feature type="chain" id="PRO_5039201520" description="Flp pilus assembly protein RcpC/CpaB domain-containing protein" evidence="1">
    <location>
        <begin position="46"/>
        <end position="162"/>
    </location>
</feature>
<proteinExistence type="predicted"/>
<accession>A0A558A7Z2</accession>